<evidence type="ECO:0000256" key="1">
    <source>
        <dbReference type="SAM" id="SignalP"/>
    </source>
</evidence>
<keyword evidence="1" id="KW-0732">Signal</keyword>
<feature type="signal peptide" evidence="1">
    <location>
        <begin position="1"/>
        <end position="41"/>
    </location>
</feature>
<dbReference type="Proteomes" id="UP000469346">
    <property type="component" value="Unassembled WGS sequence"/>
</dbReference>
<comment type="caution">
    <text evidence="2">The sequence shown here is derived from an EMBL/GenBank/DDBJ whole genome shotgun (WGS) entry which is preliminary data.</text>
</comment>
<evidence type="ECO:0000313" key="3">
    <source>
        <dbReference type="Proteomes" id="UP000469346"/>
    </source>
</evidence>
<dbReference type="EMBL" id="JAAGRR010000007">
    <property type="protein sequence ID" value="NDY41515.1"/>
    <property type="molecule type" value="Genomic_DNA"/>
</dbReference>
<gene>
    <name evidence="2" type="ORF">G3N55_01430</name>
</gene>
<sequence>MSGTVAWYNCFVGIAVSHLRTPALRALVAAGLLAVPAGAAAGDYTSSAHGSSTYGVDRSAVDPAYSAFARGNCSHCHEQHASLGGAEPLPADGGPSKYLLFTAETDNAFCATCHADIATETTKAYAHSPSSAPGPVLCVDCHDPHRAQRIPTRNPAAEDNNATGAVVGAAGVEPDGFSLPGTPSPGQETLASATGYTARDPISKEYQLCLKCHSTYNGGPVAGGDVAAHFNPGNYAHHPVLSDWQNPNILANYTVNLKPPWNSAPNAHLKCTDCHGNPAGTPRGPHGSNTRYMLRAWGARTNPNAAECYDNLCLLCHVDTYDGGTAPGSPWSHGSNAAHQYEGDGAGQNSLGCRACHGGPPGRADYTALACPPPVAEQDNGGRTAAVHGEHFMWSNPGSGKQTCTGYTSNPADHLLLGGYLLGIRLDNYHGGADGDGTCWAASAGVDACGSMNGGKPW</sequence>
<accession>A0A6N9TJT7</accession>
<dbReference type="InterPro" id="IPR036280">
    <property type="entry name" value="Multihaem_cyt_sf"/>
</dbReference>
<dbReference type="RefSeq" id="WP_163297674.1">
    <property type="nucleotide sequence ID" value="NZ_JAAGRR010000007.1"/>
</dbReference>
<reference evidence="2 3" key="1">
    <citation type="submission" date="2020-02" db="EMBL/GenBank/DDBJ databases">
        <title>Comparative genomics of sulfur disproportionating microorganisms.</title>
        <authorList>
            <person name="Ward L.M."/>
            <person name="Bertran E."/>
            <person name="Johnston D.T."/>
        </authorList>
    </citation>
    <scope>NUCLEOTIDE SEQUENCE [LARGE SCALE GENOMIC DNA]</scope>
    <source>
        <strain evidence="2 3">DSM 100025</strain>
    </source>
</reference>
<feature type="chain" id="PRO_5026751660" evidence="1">
    <location>
        <begin position="42"/>
        <end position="458"/>
    </location>
</feature>
<evidence type="ECO:0000313" key="2">
    <source>
        <dbReference type="EMBL" id="NDY41515.1"/>
    </source>
</evidence>
<dbReference type="AlphaFoldDB" id="A0A6N9TJT7"/>
<dbReference type="Gene3D" id="1.10.780.10">
    <property type="entry name" value="Hydroxylamine Oxidoreductase, Chain A, domain 1"/>
    <property type="match status" value="1"/>
</dbReference>
<organism evidence="2 3">
    <name type="scientific">Dissulfurirhabdus thermomarina</name>
    <dbReference type="NCBI Taxonomy" id="1765737"/>
    <lineage>
        <taxon>Bacteria</taxon>
        <taxon>Deltaproteobacteria</taxon>
        <taxon>Dissulfurirhabdaceae</taxon>
        <taxon>Dissulfurirhabdus</taxon>
    </lineage>
</organism>
<proteinExistence type="predicted"/>
<keyword evidence="3" id="KW-1185">Reference proteome</keyword>
<dbReference type="Gene3D" id="1.10.1130.10">
    <property type="entry name" value="Flavocytochrome C3, Chain A"/>
    <property type="match status" value="1"/>
</dbReference>
<dbReference type="SUPFAM" id="SSF48695">
    <property type="entry name" value="Multiheme cytochromes"/>
    <property type="match status" value="1"/>
</dbReference>
<protein>
    <submittedName>
        <fullName evidence="2">Uncharacterized protein</fullName>
    </submittedName>
</protein>
<name>A0A6N9TJT7_DISTH</name>